<gene>
    <name evidence="2" type="ORF">KIPB_003592</name>
</gene>
<evidence type="ECO:0000313" key="2">
    <source>
        <dbReference type="EMBL" id="GIQ82452.1"/>
    </source>
</evidence>
<dbReference type="AlphaFoldDB" id="A0A9K3GH60"/>
<comment type="caution">
    <text evidence="2">The sequence shown here is derived from an EMBL/GenBank/DDBJ whole genome shotgun (WGS) entry which is preliminary data.</text>
</comment>
<dbReference type="EMBL" id="BDIP01000700">
    <property type="protein sequence ID" value="GIQ82452.1"/>
    <property type="molecule type" value="Genomic_DNA"/>
</dbReference>
<accession>A0A9K3GH60</accession>
<keyword evidence="3" id="KW-1185">Reference proteome</keyword>
<evidence type="ECO:0000313" key="3">
    <source>
        <dbReference type="Proteomes" id="UP000265618"/>
    </source>
</evidence>
<protein>
    <submittedName>
        <fullName evidence="2">Uncharacterized protein</fullName>
    </submittedName>
</protein>
<feature type="transmembrane region" description="Helical" evidence="1">
    <location>
        <begin position="82"/>
        <end position="103"/>
    </location>
</feature>
<name>A0A9K3GH60_9EUKA</name>
<organism evidence="2 3">
    <name type="scientific">Kipferlia bialata</name>
    <dbReference type="NCBI Taxonomy" id="797122"/>
    <lineage>
        <taxon>Eukaryota</taxon>
        <taxon>Metamonada</taxon>
        <taxon>Carpediemonas-like organisms</taxon>
        <taxon>Kipferlia</taxon>
    </lineage>
</organism>
<feature type="transmembrane region" description="Helical" evidence="1">
    <location>
        <begin position="200"/>
        <end position="226"/>
    </location>
</feature>
<keyword evidence="1" id="KW-0472">Membrane</keyword>
<reference evidence="2 3" key="1">
    <citation type="journal article" date="2018" name="PLoS ONE">
        <title>The draft genome of Kipferlia bialata reveals reductive genome evolution in fornicate parasites.</title>
        <authorList>
            <person name="Tanifuji G."/>
            <person name="Takabayashi S."/>
            <person name="Kume K."/>
            <person name="Takagi M."/>
            <person name="Nakayama T."/>
            <person name="Kamikawa R."/>
            <person name="Inagaki Y."/>
            <person name="Hashimoto T."/>
        </authorList>
    </citation>
    <scope>NUCLEOTIDE SEQUENCE [LARGE SCALE GENOMIC DNA]</scope>
    <source>
        <strain evidence="2">NY0173</strain>
    </source>
</reference>
<sequence>ECICVPTQNPSFDTDASSYVCPVNAEGAYQLEWLVPLTEEEYPTTYEGYLELTLLRRFWPVLPEDTPNIGYDGVAVSSSWRVLYFVYFNYGFIALLLFARCAYEAITDPDFSKARAKMEKKRDKIRAKRVPSDATLWLWERHDRNLAMNIEKIRQSDRAKQSFINVTALRGMLSRPTTPMRGGESATGQEKLPVESEGRIVGGIVTVICKNAAIVVATVLMFIVFYSPIVALPSSLTGSLPMYAANQRVVDTVPMASLTPMERMLAEWAEANDSLYVTEVLGGDWGTQCLDYELVRDLPLSSIVELMYVSSTGALPVSVQSPQPTTVGALREAGSFSVTTEGCTLFGSDTSCDSAFSTAFDPLNNPLAAYGCYVDDGGTYHHLNMVSSGLLAGFAEGSDVSYHIEWSPSEAFPLFGLKTPAAIKIHVFPASTALMFIQESIFDDGDTTVASRLSRYEQEVVLKCSVQRILGLSQEDGYSECYDADGQLLYPNISLFGDDISGNNTWDASREVSKGIAPVPESVTSPTTRYSCTLNCSDTNSCSYTGEYCKELQAGVALGSDESTMACKGDDDQQYDFGQPDGVLCPQQSFSVSSQRTLVTGCRDNPSMMGLCRNTGHYGAVYDTLEGSPAICRGDSSPSTASPLSVTISRTMEDAVTRVDFTLPGFVKVLSTLFVVGVELFSLHALTLKVIEMASGRLETRRARKAWQNDRSRQSVLRVMPVELRRGYRDRDTYPPVPQVPQ</sequence>
<feature type="non-terminal residue" evidence="2">
    <location>
        <position position="1"/>
    </location>
</feature>
<evidence type="ECO:0000256" key="1">
    <source>
        <dbReference type="SAM" id="Phobius"/>
    </source>
</evidence>
<keyword evidence="1" id="KW-1133">Transmembrane helix</keyword>
<proteinExistence type="predicted"/>
<keyword evidence="1" id="KW-0812">Transmembrane</keyword>
<dbReference type="Proteomes" id="UP000265618">
    <property type="component" value="Unassembled WGS sequence"/>
</dbReference>